<feature type="transmembrane region" description="Helical" evidence="6">
    <location>
        <begin position="275"/>
        <end position="294"/>
    </location>
</feature>
<evidence type="ECO:0000256" key="5">
    <source>
        <dbReference type="ARBA" id="ARBA00023273"/>
    </source>
</evidence>
<evidence type="ECO:0000313" key="8">
    <source>
        <dbReference type="EMBL" id="VAX32160.1"/>
    </source>
</evidence>
<comment type="subcellular location">
    <subcellularLocation>
        <location evidence="1">Cell projection</location>
        <location evidence="1">Cilium</location>
    </subcellularLocation>
    <subcellularLocation>
        <location evidence="2">Cytoplasm</location>
    </subcellularLocation>
</comment>
<dbReference type="InterPro" id="IPR013783">
    <property type="entry name" value="Ig-like_fold"/>
</dbReference>
<dbReference type="AlphaFoldDB" id="A0A3B1DBC2"/>
<dbReference type="EMBL" id="UOGI01000130">
    <property type="protein sequence ID" value="VAX32160.1"/>
    <property type="molecule type" value="Genomic_DNA"/>
</dbReference>
<evidence type="ECO:0000256" key="1">
    <source>
        <dbReference type="ARBA" id="ARBA00004138"/>
    </source>
</evidence>
<keyword evidence="6" id="KW-1133">Transmembrane helix</keyword>
<evidence type="ECO:0000256" key="4">
    <source>
        <dbReference type="ARBA" id="ARBA00023069"/>
    </source>
</evidence>
<evidence type="ECO:0000259" key="7">
    <source>
        <dbReference type="Pfam" id="PF22544"/>
    </source>
</evidence>
<feature type="transmembrane region" description="Helical" evidence="6">
    <location>
        <begin position="301"/>
        <end position="317"/>
    </location>
</feature>
<keyword evidence="3" id="KW-0963">Cytoplasm</keyword>
<keyword evidence="4" id="KW-0969">Cilium</keyword>
<organism evidence="8">
    <name type="scientific">hydrothermal vent metagenome</name>
    <dbReference type="NCBI Taxonomy" id="652676"/>
    <lineage>
        <taxon>unclassified sequences</taxon>
        <taxon>metagenomes</taxon>
        <taxon>ecological metagenomes</taxon>
    </lineage>
</organism>
<dbReference type="InterPro" id="IPR053879">
    <property type="entry name" value="HYDIN_VesB_CFA65-like_Ig"/>
</dbReference>
<keyword evidence="5" id="KW-0966">Cell projection</keyword>
<dbReference type="GO" id="GO:0005737">
    <property type="term" value="C:cytoplasm"/>
    <property type="evidence" value="ECO:0007669"/>
    <property type="project" value="UniProtKB-SubCell"/>
</dbReference>
<accession>A0A3B1DBC2</accession>
<evidence type="ECO:0000256" key="2">
    <source>
        <dbReference type="ARBA" id="ARBA00004496"/>
    </source>
</evidence>
<name>A0A3B1DBC2_9ZZZZ</name>
<evidence type="ECO:0000256" key="3">
    <source>
        <dbReference type="ARBA" id="ARBA00022490"/>
    </source>
</evidence>
<feature type="domain" description="HYDIN/VesB/CFA65-like Ig-like" evidence="7">
    <location>
        <begin position="74"/>
        <end position="169"/>
    </location>
</feature>
<dbReference type="Gene3D" id="2.60.40.10">
    <property type="entry name" value="Immunoglobulins"/>
    <property type="match status" value="3"/>
</dbReference>
<proteinExistence type="predicted"/>
<feature type="non-terminal residue" evidence="8">
    <location>
        <position position="1"/>
    </location>
</feature>
<sequence length="377" mass="38963">TFSPTVAAGSHTWNVMAQSGWGTDPNFYDCPAANPTEFTMWGLHANADGPGDRSLDVAEKIMVTDGAGNTDLKVGFGEIDLGSSATPRTITVTNNGATDLTGISTSLATYSASDFLPFSITNKCGSSLAASANCTIDVDFTPTAVGSFGRVLRINSDDKKVPQVAVAMCGTTTGTAPRWTSGTVTDSSGLSDDELLSLLSDCAVPAAVSTAPSVPVLLYPADGAENVPTDVKFAWSSTDAVSYQVCYSSNPDTLDNNCYDAESGNLVTKGSSSTLYAGLGSGAGLLFFGMVLAGGERRRKIALLIGLMAITAMFLVSCGKSTTDTSSNNGTDNFAATSGQRTYPATLQPGTDYTWKVIASDGQGGEASSEVWSFTTR</sequence>
<protein>
    <recommendedName>
        <fullName evidence="7">HYDIN/VesB/CFA65-like Ig-like domain-containing protein</fullName>
    </recommendedName>
</protein>
<dbReference type="Pfam" id="PF22544">
    <property type="entry name" value="HYDIN_VesB_CFA65-like_Ig"/>
    <property type="match status" value="1"/>
</dbReference>
<keyword evidence="6" id="KW-0472">Membrane</keyword>
<reference evidence="8" key="1">
    <citation type="submission" date="2018-06" db="EMBL/GenBank/DDBJ databases">
        <authorList>
            <person name="Zhirakovskaya E."/>
        </authorList>
    </citation>
    <scope>NUCLEOTIDE SEQUENCE</scope>
</reference>
<dbReference type="NCBIfam" id="NF012200">
    <property type="entry name" value="choice_anch_D"/>
    <property type="match status" value="1"/>
</dbReference>
<evidence type="ECO:0000256" key="6">
    <source>
        <dbReference type="SAM" id="Phobius"/>
    </source>
</evidence>
<keyword evidence="6" id="KW-0812">Transmembrane</keyword>
<gene>
    <name evidence="8" type="ORF">MNBD_NITROSPIRAE03-878</name>
</gene>